<keyword evidence="1" id="KW-0812">Transmembrane</keyword>
<keyword evidence="1" id="KW-1133">Transmembrane helix</keyword>
<keyword evidence="1" id="KW-0472">Membrane</keyword>
<evidence type="ECO:0000256" key="1">
    <source>
        <dbReference type="SAM" id="Phobius"/>
    </source>
</evidence>
<evidence type="ECO:0000313" key="3">
    <source>
        <dbReference type="Proteomes" id="UP000018721"/>
    </source>
</evidence>
<sequence>MMSADQYEVICTLRSELFSKKGLGLCRGKRSWMNGITPAERKVILKCRKKGARRGVLGALMGALAMAGVWKIAAFGTAVGVAGVIVGGLVGAWMSIRASRLRLKMTKKLFKLPDEKSPLAAEAREILQLKLPHNAYAKKLVKMSELVSGSWKKDQSAPENSKDK</sequence>
<dbReference type="eggNOG" id="ENOG502R759">
    <property type="taxonomic scope" value="Eukaryota"/>
</dbReference>
<accession>V9G265</accession>
<comment type="caution">
    <text evidence="2">The sequence shown here is derived from an EMBL/GenBank/DDBJ whole genome shotgun (WGS) entry which is preliminary data.</text>
</comment>
<keyword evidence="3" id="KW-1185">Reference proteome</keyword>
<name>V9G265_PHYNI</name>
<feature type="transmembrane region" description="Helical" evidence="1">
    <location>
        <begin position="79"/>
        <end position="98"/>
    </location>
</feature>
<gene>
    <name evidence="2" type="ORF">F443_00251</name>
</gene>
<dbReference type="OrthoDB" id="125419at2759"/>
<dbReference type="Proteomes" id="UP000018721">
    <property type="component" value="Unassembled WGS sequence"/>
</dbReference>
<dbReference type="HOGENOM" id="CLU_143158_0_0_1"/>
<dbReference type="AlphaFoldDB" id="V9G265"/>
<proteinExistence type="predicted"/>
<reference evidence="2 3" key="1">
    <citation type="submission" date="2013-11" db="EMBL/GenBank/DDBJ databases">
        <title>The Genome Sequence of Phytophthora parasitica P1569.</title>
        <authorList>
            <consortium name="The Broad Institute Genomics Platform"/>
            <person name="Russ C."/>
            <person name="Tyler B."/>
            <person name="Panabieres F."/>
            <person name="Shan W."/>
            <person name="Tripathy S."/>
            <person name="Grunwald N."/>
            <person name="Machado M."/>
            <person name="Johnson C.S."/>
            <person name="Arredondo F."/>
            <person name="Hong C."/>
            <person name="Coffey M."/>
            <person name="Young S.K."/>
            <person name="Zeng Q."/>
            <person name="Gargeya S."/>
            <person name="Fitzgerald M."/>
            <person name="Abouelleil A."/>
            <person name="Alvarado L."/>
            <person name="Chapman S.B."/>
            <person name="Gainer-Dewar J."/>
            <person name="Goldberg J."/>
            <person name="Griggs A."/>
            <person name="Gujja S."/>
            <person name="Hansen M."/>
            <person name="Howarth C."/>
            <person name="Imamovic A."/>
            <person name="Ireland A."/>
            <person name="Larimer J."/>
            <person name="McCowan C."/>
            <person name="Murphy C."/>
            <person name="Pearson M."/>
            <person name="Poon T.W."/>
            <person name="Priest M."/>
            <person name="Roberts A."/>
            <person name="Saif S."/>
            <person name="Shea T."/>
            <person name="Sykes S."/>
            <person name="Wortman J."/>
            <person name="Nusbaum C."/>
            <person name="Birren B."/>
        </authorList>
    </citation>
    <scope>NUCLEOTIDE SEQUENCE [LARGE SCALE GENOMIC DNA]</scope>
    <source>
        <strain evidence="2 3">P1569</strain>
    </source>
</reference>
<evidence type="ECO:0000313" key="2">
    <source>
        <dbReference type="EMBL" id="ETI57456.1"/>
    </source>
</evidence>
<protein>
    <submittedName>
        <fullName evidence="2">Uncharacterized protein</fullName>
    </submittedName>
</protein>
<feature type="transmembrane region" description="Helical" evidence="1">
    <location>
        <begin position="55"/>
        <end position="73"/>
    </location>
</feature>
<organism evidence="2 3">
    <name type="scientific">Phytophthora nicotianae P1569</name>
    <dbReference type="NCBI Taxonomy" id="1317065"/>
    <lineage>
        <taxon>Eukaryota</taxon>
        <taxon>Sar</taxon>
        <taxon>Stramenopiles</taxon>
        <taxon>Oomycota</taxon>
        <taxon>Peronosporomycetes</taxon>
        <taxon>Peronosporales</taxon>
        <taxon>Peronosporaceae</taxon>
        <taxon>Phytophthora</taxon>
    </lineage>
</organism>
<dbReference type="EMBL" id="ANIZ01000041">
    <property type="protein sequence ID" value="ETI57456.1"/>
    <property type="molecule type" value="Genomic_DNA"/>
</dbReference>